<feature type="repeat" description="ANK" evidence="3">
    <location>
        <begin position="256"/>
        <end position="288"/>
    </location>
</feature>
<feature type="repeat" description="ANK" evidence="3">
    <location>
        <begin position="223"/>
        <end position="255"/>
    </location>
</feature>
<feature type="region of interest" description="Disordered" evidence="4">
    <location>
        <begin position="1"/>
        <end position="27"/>
    </location>
</feature>
<dbReference type="SMART" id="SM00248">
    <property type="entry name" value="ANK"/>
    <property type="match status" value="3"/>
</dbReference>
<evidence type="ECO:0000256" key="4">
    <source>
        <dbReference type="SAM" id="MobiDB-lite"/>
    </source>
</evidence>
<proteinExistence type="predicted"/>
<gene>
    <name evidence="5" type="ORF">Rsub_09248</name>
</gene>
<name>A0A2V0PA99_9CHLO</name>
<sequence length="314" mass="32237">MPTKQPALPAKKSAKKTGSSKAAPTDAKSLPVLTAQFITLEDGSQIPVKIPPGMSSEQAVAVLDYLKSNPEAAKAAFQQAQAVMARPGMAQAMFAGQSPAGAAAGAEMYEALKDDPDLAEVFADVKENGPSVLQKYWDDTDLMSKISARLRAVQISKQRQAGGGEGEAEGGKPGKPAAGAAAGAAAAAARKVETLHDAARWGDVEAAGRLIDEGADVNGKNERGIPALGVAVGFNQKEVVRLLLDRGADVAAADAQGSTALHYAAGYGRREVAALLLAAGADASATNTAGQKPLDVAKLNGEKKMAEWLQEQAQ</sequence>
<dbReference type="PROSITE" id="PS50297">
    <property type="entry name" value="ANK_REP_REGION"/>
    <property type="match status" value="2"/>
</dbReference>
<organism evidence="5 6">
    <name type="scientific">Raphidocelis subcapitata</name>
    <dbReference type="NCBI Taxonomy" id="307507"/>
    <lineage>
        <taxon>Eukaryota</taxon>
        <taxon>Viridiplantae</taxon>
        <taxon>Chlorophyta</taxon>
        <taxon>core chlorophytes</taxon>
        <taxon>Chlorophyceae</taxon>
        <taxon>CS clade</taxon>
        <taxon>Sphaeropleales</taxon>
        <taxon>Selenastraceae</taxon>
        <taxon>Raphidocelis</taxon>
    </lineage>
</organism>
<dbReference type="Pfam" id="PF12796">
    <property type="entry name" value="Ank_2"/>
    <property type="match status" value="1"/>
</dbReference>
<feature type="region of interest" description="Disordered" evidence="4">
    <location>
        <begin position="157"/>
        <end position="182"/>
    </location>
</feature>
<evidence type="ECO:0000256" key="2">
    <source>
        <dbReference type="ARBA" id="ARBA00023043"/>
    </source>
</evidence>
<feature type="repeat" description="ANK" evidence="3">
    <location>
        <begin position="190"/>
        <end position="222"/>
    </location>
</feature>
<dbReference type="Proteomes" id="UP000247498">
    <property type="component" value="Unassembled WGS sequence"/>
</dbReference>
<evidence type="ECO:0000313" key="5">
    <source>
        <dbReference type="EMBL" id="GBF96449.1"/>
    </source>
</evidence>
<protein>
    <submittedName>
        <fullName evidence="5">Uncharacterized protein</fullName>
    </submittedName>
</protein>
<dbReference type="EMBL" id="BDRX01000080">
    <property type="protein sequence ID" value="GBF96449.1"/>
    <property type="molecule type" value="Genomic_DNA"/>
</dbReference>
<reference evidence="5 6" key="1">
    <citation type="journal article" date="2018" name="Sci. Rep.">
        <title>Raphidocelis subcapitata (=Pseudokirchneriella subcapitata) provides an insight into genome evolution and environmental adaptations in the Sphaeropleales.</title>
        <authorList>
            <person name="Suzuki S."/>
            <person name="Yamaguchi H."/>
            <person name="Nakajima N."/>
            <person name="Kawachi M."/>
        </authorList>
    </citation>
    <scope>NUCLEOTIDE SEQUENCE [LARGE SCALE GENOMIC DNA]</scope>
    <source>
        <strain evidence="5 6">NIES-35</strain>
    </source>
</reference>
<dbReference type="InterPro" id="IPR036770">
    <property type="entry name" value="Ankyrin_rpt-contain_sf"/>
</dbReference>
<dbReference type="Gene3D" id="1.25.40.20">
    <property type="entry name" value="Ankyrin repeat-containing domain"/>
    <property type="match status" value="2"/>
</dbReference>
<keyword evidence="2 3" id="KW-0040">ANK repeat</keyword>
<evidence type="ECO:0000256" key="3">
    <source>
        <dbReference type="PROSITE-ProRule" id="PRU00023"/>
    </source>
</evidence>
<dbReference type="GO" id="GO:0004842">
    <property type="term" value="F:ubiquitin-protein transferase activity"/>
    <property type="evidence" value="ECO:0007669"/>
    <property type="project" value="TreeGrafter"/>
</dbReference>
<dbReference type="PROSITE" id="PS50088">
    <property type="entry name" value="ANK_REPEAT"/>
    <property type="match status" value="3"/>
</dbReference>
<evidence type="ECO:0000256" key="1">
    <source>
        <dbReference type="ARBA" id="ARBA00022737"/>
    </source>
</evidence>
<dbReference type="SUPFAM" id="SSF48403">
    <property type="entry name" value="Ankyrin repeat"/>
    <property type="match status" value="1"/>
</dbReference>
<dbReference type="InParanoid" id="A0A2V0PA99"/>
<dbReference type="GO" id="GO:0085020">
    <property type="term" value="P:protein K6-linked ubiquitination"/>
    <property type="evidence" value="ECO:0007669"/>
    <property type="project" value="TreeGrafter"/>
</dbReference>
<comment type="caution">
    <text evidence="5">The sequence shown here is derived from an EMBL/GenBank/DDBJ whole genome shotgun (WGS) entry which is preliminary data.</text>
</comment>
<keyword evidence="1" id="KW-0677">Repeat</keyword>
<keyword evidence="6" id="KW-1185">Reference proteome</keyword>
<dbReference type="STRING" id="307507.A0A2V0PA99"/>
<dbReference type="OrthoDB" id="71307at2759"/>
<accession>A0A2V0PA99</accession>
<dbReference type="InterPro" id="IPR002110">
    <property type="entry name" value="Ankyrin_rpt"/>
</dbReference>
<dbReference type="PANTHER" id="PTHR24171">
    <property type="entry name" value="ANKYRIN REPEAT DOMAIN-CONTAINING PROTEIN 39-RELATED"/>
    <property type="match status" value="1"/>
</dbReference>
<dbReference type="PANTHER" id="PTHR24171:SF8">
    <property type="entry name" value="BRCA1-ASSOCIATED RING DOMAIN PROTEIN 1"/>
    <property type="match status" value="1"/>
</dbReference>
<evidence type="ECO:0000313" key="6">
    <source>
        <dbReference type="Proteomes" id="UP000247498"/>
    </source>
</evidence>
<dbReference type="AlphaFoldDB" id="A0A2V0PA99"/>